<sequence length="235" mass="25220">MAANTCCMHTLHPYRKASIVESVSTPTPTPLQYYKQSTAHHCLQPFTSSSASSKANYNVSITPPYKAPNSHLTICHSMNSIKPTFVSPYEKVNHLACLSSTPNPRPPWQDPTWPNAPIRTHLAKLHPQNQAPARMTLLLCAAAVPPLPCSLGSVSGAQPPRTAVSPQALGADDEDAGLVRVIRDQEIGGLGFGWSCEVAIGACLRAPQCIPGAEERRAACVTRKEKVRGSRGDGH</sequence>
<organism evidence="1 2">
    <name type="scientific">Polyplosphaeria fusca</name>
    <dbReference type="NCBI Taxonomy" id="682080"/>
    <lineage>
        <taxon>Eukaryota</taxon>
        <taxon>Fungi</taxon>
        <taxon>Dikarya</taxon>
        <taxon>Ascomycota</taxon>
        <taxon>Pezizomycotina</taxon>
        <taxon>Dothideomycetes</taxon>
        <taxon>Pleosporomycetidae</taxon>
        <taxon>Pleosporales</taxon>
        <taxon>Tetraplosphaeriaceae</taxon>
        <taxon>Polyplosphaeria</taxon>
    </lineage>
</organism>
<evidence type="ECO:0000313" key="2">
    <source>
        <dbReference type="Proteomes" id="UP000799444"/>
    </source>
</evidence>
<dbReference type="Proteomes" id="UP000799444">
    <property type="component" value="Unassembled WGS sequence"/>
</dbReference>
<reference evidence="1" key="1">
    <citation type="journal article" date="2020" name="Stud. Mycol.">
        <title>101 Dothideomycetes genomes: a test case for predicting lifestyles and emergence of pathogens.</title>
        <authorList>
            <person name="Haridas S."/>
            <person name="Albert R."/>
            <person name="Binder M."/>
            <person name="Bloem J."/>
            <person name="Labutti K."/>
            <person name="Salamov A."/>
            <person name="Andreopoulos B."/>
            <person name="Baker S."/>
            <person name="Barry K."/>
            <person name="Bills G."/>
            <person name="Bluhm B."/>
            <person name="Cannon C."/>
            <person name="Castanera R."/>
            <person name="Culley D."/>
            <person name="Daum C."/>
            <person name="Ezra D."/>
            <person name="Gonzalez J."/>
            <person name="Henrissat B."/>
            <person name="Kuo A."/>
            <person name="Liang C."/>
            <person name="Lipzen A."/>
            <person name="Lutzoni F."/>
            <person name="Magnuson J."/>
            <person name="Mondo S."/>
            <person name="Nolan M."/>
            <person name="Ohm R."/>
            <person name="Pangilinan J."/>
            <person name="Park H.-J."/>
            <person name="Ramirez L."/>
            <person name="Alfaro M."/>
            <person name="Sun H."/>
            <person name="Tritt A."/>
            <person name="Yoshinaga Y."/>
            <person name="Zwiers L.-H."/>
            <person name="Turgeon B."/>
            <person name="Goodwin S."/>
            <person name="Spatafora J."/>
            <person name="Crous P."/>
            <person name="Grigoriev I."/>
        </authorList>
    </citation>
    <scope>NUCLEOTIDE SEQUENCE</scope>
    <source>
        <strain evidence="1">CBS 125425</strain>
    </source>
</reference>
<accession>A0A9P4VA14</accession>
<keyword evidence="2" id="KW-1185">Reference proteome</keyword>
<dbReference type="EMBL" id="ML996098">
    <property type="protein sequence ID" value="KAF2741150.1"/>
    <property type="molecule type" value="Genomic_DNA"/>
</dbReference>
<protein>
    <submittedName>
        <fullName evidence="1">Uncharacterized protein</fullName>
    </submittedName>
</protein>
<name>A0A9P4VA14_9PLEO</name>
<evidence type="ECO:0000313" key="1">
    <source>
        <dbReference type="EMBL" id="KAF2741150.1"/>
    </source>
</evidence>
<dbReference type="AlphaFoldDB" id="A0A9P4VA14"/>
<proteinExistence type="predicted"/>
<gene>
    <name evidence="1" type="ORF">EJ04DRAFT_518325</name>
</gene>
<comment type="caution">
    <text evidence="1">The sequence shown here is derived from an EMBL/GenBank/DDBJ whole genome shotgun (WGS) entry which is preliminary data.</text>
</comment>